<dbReference type="Proteomes" id="UP000567885">
    <property type="component" value="Unassembled WGS sequence"/>
</dbReference>
<keyword evidence="1" id="KW-0378">Hydrolase</keyword>
<gene>
    <name evidence="1" type="ORF">FHETE_9397</name>
</gene>
<dbReference type="GO" id="GO:0016787">
    <property type="term" value="F:hydrolase activity"/>
    <property type="evidence" value="ECO:0007669"/>
    <property type="project" value="UniProtKB-KW"/>
</dbReference>
<dbReference type="InterPro" id="IPR009097">
    <property type="entry name" value="Cyclic_Pdiesterase"/>
</dbReference>
<protein>
    <submittedName>
        <fullName evidence="1">Ureidoglycolate hydrolase</fullName>
    </submittedName>
</protein>
<sequence>MVGQFEAAEARNKLEDLSGIKLRSGENPYNALIEACNDDAAEIQTLYSVHRTKRNAQQAEKFLDTGFQELIIDQTLLRLEDPTVEPGFRDSRNCLVFWARPPDHIIRLATKVNELLKKAAPTRVGVWLMPSHRMHLTALEVAFSKTPQEIAAFVSTLRPQIPDIVNYTYSHRSRLVKPMVSYDLSAFALSFLPASGEQSLSPPLTEPVATDGITQGDDYTYHHLRRDVYDKVQEGGVVVGSRYQVPSAHITLGRYLNHNDHDTPEKRAAWIKAIDEINAWLEKEVWDNPDSEYNGGEWLVGHERGIDARNGTLWYGGGKTIMLGEGF</sequence>
<proteinExistence type="predicted"/>
<dbReference type="OrthoDB" id="2967263at2759"/>
<reference evidence="1 2" key="1">
    <citation type="submission" date="2020-05" db="EMBL/GenBank/DDBJ databases">
        <title>Identification and distribution of gene clusters putatively required for synthesis of sphingolipid metabolism inhibitors in phylogenetically diverse species of the filamentous fungus Fusarium.</title>
        <authorList>
            <person name="Kim H.-S."/>
            <person name="Busman M."/>
            <person name="Brown D.W."/>
            <person name="Divon H."/>
            <person name="Uhlig S."/>
            <person name="Proctor R.H."/>
        </authorList>
    </citation>
    <scope>NUCLEOTIDE SEQUENCE [LARGE SCALE GENOMIC DNA]</scope>
    <source>
        <strain evidence="1 2">NRRL 20693</strain>
    </source>
</reference>
<evidence type="ECO:0000313" key="1">
    <source>
        <dbReference type="EMBL" id="KAF5659505.1"/>
    </source>
</evidence>
<evidence type="ECO:0000313" key="2">
    <source>
        <dbReference type="Proteomes" id="UP000567885"/>
    </source>
</evidence>
<dbReference type="AlphaFoldDB" id="A0A8H5SYU7"/>
<accession>A0A8H5SYU7</accession>
<comment type="caution">
    <text evidence="1">The sequence shown here is derived from an EMBL/GenBank/DDBJ whole genome shotgun (WGS) entry which is preliminary data.</text>
</comment>
<organism evidence="1 2">
    <name type="scientific">Fusarium heterosporum</name>
    <dbReference type="NCBI Taxonomy" id="42747"/>
    <lineage>
        <taxon>Eukaryota</taxon>
        <taxon>Fungi</taxon>
        <taxon>Dikarya</taxon>
        <taxon>Ascomycota</taxon>
        <taxon>Pezizomycotina</taxon>
        <taxon>Sordariomycetes</taxon>
        <taxon>Hypocreomycetidae</taxon>
        <taxon>Hypocreales</taxon>
        <taxon>Nectriaceae</taxon>
        <taxon>Fusarium</taxon>
        <taxon>Fusarium heterosporum species complex</taxon>
    </lineage>
</organism>
<keyword evidence="2" id="KW-1185">Reference proteome</keyword>
<dbReference type="EMBL" id="JAAGWQ010000216">
    <property type="protein sequence ID" value="KAF5659505.1"/>
    <property type="molecule type" value="Genomic_DNA"/>
</dbReference>
<name>A0A8H5SYU7_FUSHE</name>
<dbReference type="SUPFAM" id="SSF55144">
    <property type="entry name" value="LigT-like"/>
    <property type="match status" value="1"/>
</dbReference>